<sequence>MAVLDARRCPYCLSVSTKGEGCSYVQCQCGAIFNWGDAERVTSINNEEEQRGPTRAESEQLQADPTKSTSLELRLDTLLNATALHKLLPGIMFDRETPMLLKENRNATASTHATFTNSSDWSDDDKGEGSETTDTIDPASVDRKAEADSRGDKEEKSDDPTPSEMCEMDRIIAERSSRRRDRIPKSIRTR</sequence>
<organism evidence="1 2">
    <name type="scientific">Macroventuria anomochaeta</name>
    <dbReference type="NCBI Taxonomy" id="301207"/>
    <lineage>
        <taxon>Eukaryota</taxon>
        <taxon>Fungi</taxon>
        <taxon>Dikarya</taxon>
        <taxon>Ascomycota</taxon>
        <taxon>Pezizomycotina</taxon>
        <taxon>Dothideomycetes</taxon>
        <taxon>Pleosporomycetidae</taxon>
        <taxon>Pleosporales</taxon>
        <taxon>Pleosporineae</taxon>
        <taxon>Didymellaceae</taxon>
        <taxon>Macroventuria</taxon>
    </lineage>
</organism>
<accession>A0ACB6RTP6</accession>
<protein>
    <submittedName>
        <fullName evidence="1">Uncharacterized protein</fullName>
    </submittedName>
</protein>
<dbReference type="Proteomes" id="UP000799754">
    <property type="component" value="Unassembled WGS sequence"/>
</dbReference>
<gene>
    <name evidence="1" type="ORF">BU25DRAFT_461178</name>
</gene>
<evidence type="ECO:0000313" key="1">
    <source>
        <dbReference type="EMBL" id="KAF2624309.1"/>
    </source>
</evidence>
<comment type="caution">
    <text evidence="1">The sequence shown here is derived from an EMBL/GenBank/DDBJ whole genome shotgun (WGS) entry which is preliminary data.</text>
</comment>
<evidence type="ECO:0000313" key="2">
    <source>
        <dbReference type="Proteomes" id="UP000799754"/>
    </source>
</evidence>
<dbReference type="EMBL" id="MU006731">
    <property type="protein sequence ID" value="KAF2624309.1"/>
    <property type="molecule type" value="Genomic_DNA"/>
</dbReference>
<name>A0ACB6RTP6_9PLEO</name>
<proteinExistence type="predicted"/>
<keyword evidence="2" id="KW-1185">Reference proteome</keyword>
<reference evidence="1" key="1">
    <citation type="journal article" date="2020" name="Stud. Mycol.">
        <title>101 Dothideomycetes genomes: a test case for predicting lifestyles and emergence of pathogens.</title>
        <authorList>
            <person name="Haridas S."/>
            <person name="Albert R."/>
            <person name="Binder M."/>
            <person name="Bloem J."/>
            <person name="Labutti K."/>
            <person name="Salamov A."/>
            <person name="Andreopoulos B."/>
            <person name="Baker S."/>
            <person name="Barry K."/>
            <person name="Bills G."/>
            <person name="Bluhm B."/>
            <person name="Cannon C."/>
            <person name="Castanera R."/>
            <person name="Culley D."/>
            <person name="Daum C."/>
            <person name="Ezra D."/>
            <person name="Gonzalez J."/>
            <person name="Henrissat B."/>
            <person name="Kuo A."/>
            <person name="Liang C."/>
            <person name="Lipzen A."/>
            <person name="Lutzoni F."/>
            <person name="Magnuson J."/>
            <person name="Mondo S."/>
            <person name="Nolan M."/>
            <person name="Ohm R."/>
            <person name="Pangilinan J."/>
            <person name="Park H.-J."/>
            <person name="Ramirez L."/>
            <person name="Alfaro M."/>
            <person name="Sun H."/>
            <person name="Tritt A."/>
            <person name="Yoshinaga Y."/>
            <person name="Zwiers L.-H."/>
            <person name="Turgeon B."/>
            <person name="Goodwin S."/>
            <person name="Spatafora J."/>
            <person name="Crous P."/>
            <person name="Grigoriev I."/>
        </authorList>
    </citation>
    <scope>NUCLEOTIDE SEQUENCE</scope>
    <source>
        <strain evidence="1">CBS 525.71</strain>
    </source>
</reference>